<dbReference type="GO" id="GO:0016787">
    <property type="term" value="F:hydrolase activity"/>
    <property type="evidence" value="ECO:0007669"/>
    <property type="project" value="InterPro"/>
</dbReference>
<dbReference type="InterPro" id="IPR029052">
    <property type="entry name" value="Metallo-depent_PP-like"/>
</dbReference>
<keyword evidence="3" id="KW-1185">Reference proteome</keyword>
<evidence type="ECO:0000313" key="3">
    <source>
        <dbReference type="Proteomes" id="UP000799750"/>
    </source>
</evidence>
<dbReference type="EMBL" id="MU004186">
    <property type="protein sequence ID" value="KAF2497703.1"/>
    <property type="molecule type" value="Genomic_DNA"/>
</dbReference>
<dbReference type="PANTHER" id="PTHR12905:SF0">
    <property type="entry name" value="CALCINEURIN-LIKE PHOSPHOESTERASE DOMAIN-CONTAINING PROTEIN"/>
    <property type="match status" value="1"/>
</dbReference>
<dbReference type="InterPro" id="IPR004843">
    <property type="entry name" value="Calcineurin-like_PHP"/>
</dbReference>
<dbReference type="OrthoDB" id="630188at2759"/>
<accession>A0A6A6R1I5</accession>
<proteinExistence type="predicted"/>
<organism evidence="2 3">
    <name type="scientific">Lophium mytilinum</name>
    <dbReference type="NCBI Taxonomy" id="390894"/>
    <lineage>
        <taxon>Eukaryota</taxon>
        <taxon>Fungi</taxon>
        <taxon>Dikarya</taxon>
        <taxon>Ascomycota</taxon>
        <taxon>Pezizomycotina</taxon>
        <taxon>Dothideomycetes</taxon>
        <taxon>Pleosporomycetidae</taxon>
        <taxon>Mytilinidiales</taxon>
        <taxon>Mytilinidiaceae</taxon>
        <taxon>Lophium</taxon>
    </lineage>
</organism>
<dbReference type="Pfam" id="PF00149">
    <property type="entry name" value="Metallophos"/>
    <property type="match status" value="1"/>
</dbReference>
<gene>
    <name evidence="2" type="ORF">BU16DRAFT_457263</name>
</gene>
<reference evidence="2" key="1">
    <citation type="journal article" date="2020" name="Stud. Mycol.">
        <title>101 Dothideomycetes genomes: a test case for predicting lifestyles and emergence of pathogens.</title>
        <authorList>
            <person name="Haridas S."/>
            <person name="Albert R."/>
            <person name="Binder M."/>
            <person name="Bloem J."/>
            <person name="Labutti K."/>
            <person name="Salamov A."/>
            <person name="Andreopoulos B."/>
            <person name="Baker S."/>
            <person name="Barry K."/>
            <person name="Bills G."/>
            <person name="Bluhm B."/>
            <person name="Cannon C."/>
            <person name="Castanera R."/>
            <person name="Culley D."/>
            <person name="Daum C."/>
            <person name="Ezra D."/>
            <person name="Gonzalez J."/>
            <person name="Henrissat B."/>
            <person name="Kuo A."/>
            <person name="Liang C."/>
            <person name="Lipzen A."/>
            <person name="Lutzoni F."/>
            <person name="Magnuson J."/>
            <person name="Mondo S."/>
            <person name="Nolan M."/>
            <person name="Ohm R."/>
            <person name="Pangilinan J."/>
            <person name="Park H.-J."/>
            <person name="Ramirez L."/>
            <person name="Alfaro M."/>
            <person name="Sun H."/>
            <person name="Tritt A."/>
            <person name="Yoshinaga Y."/>
            <person name="Zwiers L.-H."/>
            <person name="Turgeon B."/>
            <person name="Goodwin S."/>
            <person name="Spatafora J."/>
            <person name="Crous P."/>
            <person name="Grigoriev I."/>
        </authorList>
    </citation>
    <scope>NUCLEOTIDE SEQUENCE</scope>
    <source>
        <strain evidence="2">CBS 269.34</strain>
    </source>
</reference>
<evidence type="ECO:0000259" key="1">
    <source>
        <dbReference type="Pfam" id="PF00149"/>
    </source>
</evidence>
<dbReference type="CDD" id="cd07379">
    <property type="entry name" value="MPP_239FB"/>
    <property type="match status" value="1"/>
</dbReference>
<dbReference type="AlphaFoldDB" id="A0A6A6R1I5"/>
<evidence type="ECO:0000313" key="2">
    <source>
        <dbReference type="EMBL" id="KAF2497703.1"/>
    </source>
</evidence>
<dbReference type="Proteomes" id="UP000799750">
    <property type="component" value="Unassembled WGS sequence"/>
</dbReference>
<protein>
    <submittedName>
        <fullName evidence="2">Metallo-dependent phosphatase</fullName>
    </submittedName>
</protein>
<sequence length="319" mass="36159">MASASTVKTRFLIISDTHSDQPFRQPMPKADVLLHCGDLTMIGKLDEYQSTLDMLRDCDAELKLVIAGNHDISLDEEYYGRRGKWMHRRGEYDANMPALAKAMWTGEKAQRAGVTYLEEGTREFTLTSGARLRVYASPYQPEFCDWAFPYNRHEDRFNTGKHVHPDATRIAQNPIPDFPGVDVLMTHGPPMGILDKTSRNEPVGCEHLLRAARRCKPRLHCFGHIHEAWGAERVTWNPNTDLDDDWKKHVVAVAPMTVDEAEIAEKKAAFVDASSSSLPLEFGKETLMVNASIMNLRYKPMQAPWLVDLDLERTVHGVQ</sequence>
<feature type="domain" description="Calcineurin-like phosphoesterase" evidence="1">
    <location>
        <begin position="10"/>
        <end position="227"/>
    </location>
</feature>
<dbReference type="SUPFAM" id="SSF56300">
    <property type="entry name" value="Metallo-dependent phosphatases"/>
    <property type="match status" value="1"/>
</dbReference>
<dbReference type="Gene3D" id="3.60.21.10">
    <property type="match status" value="1"/>
</dbReference>
<name>A0A6A6R1I5_9PEZI</name>
<dbReference type="PANTHER" id="PTHR12905">
    <property type="entry name" value="METALLOPHOSPHOESTERASE"/>
    <property type="match status" value="1"/>
</dbReference>
<dbReference type="InterPro" id="IPR051693">
    <property type="entry name" value="UPF0046_metallophosphoest"/>
</dbReference>